<gene>
    <name evidence="1" type="ORF">B0T19DRAFT_263988</name>
</gene>
<dbReference type="EMBL" id="JAUEPO010000005">
    <property type="protein sequence ID" value="KAK3321340.1"/>
    <property type="molecule type" value="Genomic_DNA"/>
</dbReference>
<dbReference type="AlphaFoldDB" id="A0AAE0IA77"/>
<comment type="caution">
    <text evidence="1">The sequence shown here is derived from an EMBL/GenBank/DDBJ whole genome shotgun (WGS) entry which is preliminary data.</text>
</comment>
<sequence>MTRHRTRGQNREVLISRHHRAWRLPAQAVVLVSLEFFCSPAPPRCRSTMALHTSHPRNRDMLHQGTLPIHIPSNPSHSCTRQGRPVRHRLSSPVENLKRLPKALVNCAVGFPRPMSGSDIMRAFFRCEDVLKDCASLEPQKEWGWPSVPRPLVLCGARCVALIKCQVPWGHDGGTIGSGGLHLLAPFGNDHTYHLQAALVSHLCRGCQHTKLEVQLLLRNTRARKMLSLVIMMQLCATSNKDIMHFAVFPHP</sequence>
<organism evidence="1 2">
    <name type="scientific">Cercophora scortea</name>
    <dbReference type="NCBI Taxonomy" id="314031"/>
    <lineage>
        <taxon>Eukaryota</taxon>
        <taxon>Fungi</taxon>
        <taxon>Dikarya</taxon>
        <taxon>Ascomycota</taxon>
        <taxon>Pezizomycotina</taxon>
        <taxon>Sordariomycetes</taxon>
        <taxon>Sordariomycetidae</taxon>
        <taxon>Sordariales</taxon>
        <taxon>Lasiosphaeriaceae</taxon>
        <taxon>Cercophora</taxon>
    </lineage>
</organism>
<evidence type="ECO:0000313" key="1">
    <source>
        <dbReference type="EMBL" id="KAK3321340.1"/>
    </source>
</evidence>
<reference evidence="1" key="1">
    <citation type="journal article" date="2023" name="Mol. Phylogenet. Evol.">
        <title>Genome-scale phylogeny and comparative genomics of the fungal order Sordariales.</title>
        <authorList>
            <person name="Hensen N."/>
            <person name="Bonometti L."/>
            <person name="Westerberg I."/>
            <person name="Brannstrom I.O."/>
            <person name="Guillou S."/>
            <person name="Cros-Aarteil S."/>
            <person name="Calhoun S."/>
            <person name="Haridas S."/>
            <person name="Kuo A."/>
            <person name="Mondo S."/>
            <person name="Pangilinan J."/>
            <person name="Riley R."/>
            <person name="LaButti K."/>
            <person name="Andreopoulos B."/>
            <person name="Lipzen A."/>
            <person name="Chen C."/>
            <person name="Yan M."/>
            <person name="Daum C."/>
            <person name="Ng V."/>
            <person name="Clum A."/>
            <person name="Steindorff A."/>
            <person name="Ohm R.A."/>
            <person name="Martin F."/>
            <person name="Silar P."/>
            <person name="Natvig D.O."/>
            <person name="Lalanne C."/>
            <person name="Gautier V."/>
            <person name="Ament-Velasquez S.L."/>
            <person name="Kruys A."/>
            <person name="Hutchinson M.I."/>
            <person name="Powell A.J."/>
            <person name="Barry K."/>
            <person name="Miller A.N."/>
            <person name="Grigoriev I.V."/>
            <person name="Debuchy R."/>
            <person name="Gladieux P."/>
            <person name="Hiltunen Thoren M."/>
            <person name="Johannesson H."/>
        </authorList>
    </citation>
    <scope>NUCLEOTIDE SEQUENCE</scope>
    <source>
        <strain evidence="1">SMH4131-1</strain>
    </source>
</reference>
<dbReference type="Proteomes" id="UP001286456">
    <property type="component" value="Unassembled WGS sequence"/>
</dbReference>
<keyword evidence="2" id="KW-1185">Reference proteome</keyword>
<protein>
    <submittedName>
        <fullName evidence="1">Uncharacterized protein</fullName>
    </submittedName>
</protein>
<evidence type="ECO:0000313" key="2">
    <source>
        <dbReference type="Proteomes" id="UP001286456"/>
    </source>
</evidence>
<proteinExistence type="predicted"/>
<reference evidence="1" key="2">
    <citation type="submission" date="2023-06" db="EMBL/GenBank/DDBJ databases">
        <authorList>
            <consortium name="Lawrence Berkeley National Laboratory"/>
            <person name="Haridas S."/>
            <person name="Hensen N."/>
            <person name="Bonometti L."/>
            <person name="Westerberg I."/>
            <person name="Brannstrom I.O."/>
            <person name="Guillou S."/>
            <person name="Cros-Aarteil S."/>
            <person name="Calhoun S."/>
            <person name="Kuo A."/>
            <person name="Mondo S."/>
            <person name="Pangilinan J."/>
            <person name="Riley R."/>
            <person name="Labutti K."/>
            <person name="Andreopoulos B."/>
            <person name="Lipzen A."/>
            <person name="Chen C."/>
            <person name="Yanf M."/>
            <person name="Daum C."/>
            <person name="Ng V."/>
            <person name="Clum A."/>
            <person name="Steindorff A."/>
            <person name="Ohm R."/>
            <person name="Martin F."/>
            <person name="Silar P."/>
            <person name="Natvig D."/>
            <person name="Lalanne C."/>
            <person name="Gautier V."/>
            <person name="Ament-Velasquez S.L."/>
            <person name="Kruys A."/>
            <person name="Hutchinson M.I."/>
            <person name="Powell A.J."/>
            <person name="Barry K."/>
            <person name="Miller A.N."/>
            <person name="Grigoriev I.V."/>
            <person name="Debuchy R."/>
            <person name="Gladieux P."/>
            <person name="Thoren M.H."/>
            <person name="Johannesson H."/>
        </authorList>
    </citation>
    <scope>NUCLEOTIDE SEQUENCE</scope>
    <source>
        <strain evidence="1">SMH4131-1</strain>
    </source>
</reference>
<accession>A0AAE0IA77</accession>
<name>A0AAE0IA77_9PEZI</name>